<keyword evidence="2" id="KW-0456">Lyase</keyword>
<evidence type="ECO:0000256" key="1">
    <source>
        <dbReference type="ARBA" id="ARBA00008584"/>
    </source>
</evidence>
<dbReference type="EMBL" id="CAJPDR010000003">
    <property type="protein sequence ID" value="CAF9904037.1"/>
    <property type="molecule type" value="Genomic_DNA"/>
</dbReference>
<evidence type="ECO:0000313" key="5">
    <source>
        <dbReference type="EMBL" id="CAF9904037.1"/>
    </source>
</evidence>
<sequence length="394" mass="44289">MSGREPPSIIKPPAATASLPPSPTKQETPMADTPMSEAPSMEPAQAEISMNRQNAITTADDHRVDQAHQMQEQLQEQLQQQQHHHQQQHQQHQQQQQHQQLQHQHQHLPPEQAARTMTDMPPVNTFPREHPPRETPSQRQSTTPRQHDHNPPERLPPILSSYPTAPDSLPQTPHAAGMSAPPPRAHTSTPADRLPHLSSYLSAPESASQTPQPGTSQVPQQGMSAAGWLVPPAASAASRITFEDYLSLSEITFEWGDSYDDKDWMRLRAILAPTLMIDYSQVNGHVWSSMPAEEFVRVMSNIGFVGDPLVHTQHHIGASKWCKISDDEAVGHHQLRAAHQRYTALDLKTVENKGHGHAMVKHFYKKVDGQWKLAGLRPTVRWNEFESEKFFKGF</sequence>
<dbReference type="OrthoDB" id="5281072at2759"/>
<dbReference type="Gene3D" id="3.10.450.50">
    <property type="match status" value="1"/>
</dbReference>
<dbReference type="AlphaFoldDB" id="A0A8H3EHD3"/>
<organism evidence="5 6">
    <name type="scientific">Alectoria fallacina</name>
    <dbReference type="NCBI Taxonomy" id="1903189"/>
    <lineage>
        <taxon>Eukaryota</taxon>
        <taxon>Fungi</taxon>
        <taxon>Dikarya</taxon>
        <taxon>Ascomycota</taxon>
        <taxon>Pezizomycotina</taxon>
        <taxon>Lecanoromycetes</taxon>
        <taxon>OSLEUM clade</taxon>
        <taxon>Lecanoromycetidae</taxon>
        <taxon>Lecanorales</taxon>
        <taxon>Lecanorineae</taxon>
        <taxon>Parmeliaceae</taxon>
        <taxon>Alectoria</taxon>
    </lineage>
</organism>
<dbReference type="GO" id="GO:0016829">
    <property type="term" value="F:lyase activity"/>
    <property type="evidence" value="ECO:0007669"/>
    <property type="project" value="UniProtKB-KW"/>
</dbReference>
<comment type="similarity">
    <text evidence="1">Belongs to the scytalone dehydratase family.</text>
</comment>
<dbReference type="Pfam" id="PF02982">
    <property type="entry name" value="Scytalone_dh"/>
    <property type="match status" value="1"/>
</dbReference>
<reference evidence="5" key="1">
    <citation type="submission" date="2021-03" db="EMBL/GenBank/DDBJ databases">
        <authorList>
            <person name="Tagirdzhanova G."/>
        </authorList>
    </citation>
    <scope>NUCLEOTIDE SEQUENCE</scope>
</reference>
<comment type="caution">
    <text evidence="5">The sequence shown here is derived from an EMBL/GenBank/DDBJ whole genome shotgun (WGS) entry which is preliminary data.</text>
</comment>
<feature type="domain" description="Scytalone dehydratase-like" evidence="4">
    <location>
        <begin position="240"/>
        <end position="392"/>
    </location>
</feature>
<feature type="compositionally biased region" description="Low complexity" evidence="3">
    <location>
        <begin position="88"/>
        <end position="103"/>
    </location>
</feature>
<keyword evidence="6" id="KW-1185">Reference proteome</keyword>
<dbReference type="Proteomes" id="UP000664203">
    <property type="component" value="Unassembled WGS sequence"/>
</dbReference>
<accession>A0A8H3EHD3</accession>
<feature type="compositionally biased region" description="Low complexity" evidence="3">
    <location>
        <begin position="68"/>
        <end position="81"/>
    </location>
</feature>
<feature type="region of interest" description="Disordered" evidence="3">
    <location>
        <begin position="1"/>
        <end position="222"/>
    </location>
</feature>
<name>A0A8H3EHD3_9LECA</name>
<proteinExistence type="inferred from homology"/>
<evidence type="ECO:0000259" key="4">
    <source>
        <dbReference type="Pfam" id="PF02982"/>
    </source>
</evidence>
<dbReference type="SUPFAM" id="SSF54427">
    <property type="entry name" value="NTF2-like"/>
    <property type="match status" value="1"/>
</dbReference>
<protein>
    <recommendedName>
        <fullName evidence="4">Scytalone dehydratase-like domain-containing protein</fullName>
    </recommendedName>
</protein>
<evidence type="ECO:0000256" key="2">
    <source>
        <dbReference type="ARBA" id="ARBA00023239"/>
    </source>
</evidence>
<feature type="compositionally biased region" description="Polar residues" evidence="3">
    <location>
        <begin position="199"/>
        <end position="222"/>
    </location>
</feature>
<feature type="compositionally biased region" description="Polar residues" evidence="3">
    <location>
        <begin position="135"/>
        <end position="144"/>
    </location>
</feature>
<evidence type="ECO:0000313" key="6">
    <source>
        <dbReference type="Proteomes" id="UP000664203"/>
    </source>
</evidence>
<gene>
    <name evidence="5" type="ORF">ALECFALPRED_004813</name>
</gene>
<evidence type="ECO:0000256" key="3">
    <source>
        <dbReference type="SAM" id="MobiDB-lite"/>
    </source>
</evidence>
<dbReference type="InterPro" id="IPR049884">
    <property type="entry name" value="Scytalone_dh"/>
</dbReference>
<feature type="compositionally biased region" description="Polar residues" evidence="3">
    <location>
        <begin position="48"/>
        <end position="57"/>
    </location>
</feature>
<dbReference type="InterPro" id="IPR032710">
    <property type="entry name" value="NTF2-like_dom_sf"/>
</dbReference>